<evidence type="ECO:0000256" key="6">
    <source>
        <dbReference type="ARBA" id="ARBA00023077"/>
    </source>
</evidence>
<evidence type="ECO:0000256" key="7">
    <source>
        <dbReference type="ARBA" id="ARBA00023136"/>
    </source>
</evidence>
<evidence type="ECO:0000256" key="8">
    <source>
        <dbReference type="ARBA" id="ARBA00023170"/>
    </source>
</evidence>
<dbReference type="PROSITE" id="PS52016">
    <property type="entry name" value="TONB_DEPENDENT_REC_3"/>
    <property type="match status" value="1"/>
</dbReference>
<evidence type="ECO:0000256" key="11">
    <source>
        <dbReference type="RuleBase" id="RU003357"/>
    </source>
</evidence>
<evidence type="ECO:0000256" key="9">
    <source>
        <dbReference type="ARBA" id="ARBA00023237"/>
    </source>
</evidence>
<keyword evidence="7 10" id="KW-0472">Membrane</keyword>
<evidence type="ECO:0000259" key="14">
    <source>
        <dbReference type="Pfam" id="PF07715"/>
    </source>
</evidence>
<keyword evidence="2 10" id="KW-0813">Transport</keyword>
<feature type="domain" description="TonB-dependent receptor plug" evidence="14">
    <location>
        <begin position="48"/>
        <end position="151"/>
    </location>
</feature>
<feature type="signal peptide" evidence="12">
    <location>
        <begin position="1"/>
        <end position="21"/>
    </location>
</feature>
<dbReference type="AlphaFoldDB" id="A0A8J7QAM5"/>
<dbReference type="GO" id="GO:0009279">
    <property type="term" value="C:cell outer membrane"/>
    <property type="evidence" value="ECO:0007669"/>
    <property type="project" value="UniProtKB-SubCell"/>
</dbReference>
<dbReference type="SUPFAM" id="SSF56935">
    <property type="entry name" value="Porins"/>
    <property type="match status" value="1"/>
</dbReference>
<evidence type="ECO:0000256" key="3">
    <source>
        <dbReference type="ARBA" id="ARBA00022452"/>
    </source>
</evidence>
<dbReference type="Gene3D" id="2.170.130.10">
    <property type="entry name" value="TonB-dependent receptor, plug domain"/>
    <property type="match status" value="1"/>
</dbReference>
<evidence type="ECO:0000313" key="15">
    <source>
        <dbReference type="EMBL" id="MBO1321931.1"/>
    </source>
</evidence>
<keyword evidence="8 15" id="KW-0675">Receptor</keyword>
<evidence type="ECO:0000256" key="5">
    <source>
        <dbReference type="ARBA" id="ARBA00022729"/>
    </source>
</evidence>
<evidence type="ECO:0000313" key="16">
    <source>
        <dbReference type="Proteomes" id="UP000664417"/>
    </source>
</evidence>
<accession>A0A8J7QAM5</accession>
<evidence type="ECO:0000256" key="12">
    <source>
        <dbReference type="SAM" id="SignalP"/>
    </source>
</evidence>
<dbReference type="GO" id="GO:0044718">
    <property type="term" value="P:siderophore transmembrane transport"/>
    <property type="evidence" value="ECO:0007669"/>
    <property type="project" value="TreeGrafter"/>
</dbReference>
<dbReference type="PROSITE" id="PS51257">
    <property type="entry name" value="PROKAR_LIPOPROTEIN"/>
    <property type="match status" value="1"/>
</dbReference>
<name>A0A8J7QAM5_9BACT</name>
<keyword evidence="3 10" id="KW-1134">Transmembrane beta strand</keyword>
<keyword evidence="4 10" id="KW-0812">Transmembrane</keyword>
<gene>
    <name evidence="15" type="ORF">J3U88_25850</name>
</gene>
<comment type="similarity">
    <text evidence="10 11">Belongs to the TonB-dependent receptor family.</text>
</comment>
<comment type="subcellular location">
    <subcellularLocation>
        <location evidence="1 10">Cell outer membrane</location>
        <topology evidence="1 10">Multi-pass membrane protein</topology>
    </subcellularLocation>
</comment>
<reference evidence="15" key="1">
    <citation type="submission" date="2021-03" db="EMBL/GenBank/DDBJ databases">
        <authorList>
            <person name="Wang G."/>
        </authorList>
    </citation>
    <scope>NUCLEOTIDE SEQUENCE</scope>
    <source>
        <strain evidence="15">KCTC 12899</strain>
    </source>
</reference>
<dbReference type="Proteomes" id="UP000664417">
    <property type="component" value="Unassembled WGS sequence"/>
</dbReference>
<dbReference type="InterPro" id="IPR037066">
    <property type="entry name" value="Plug_dom_sf"/>
</dbReference>
<evidence type="ECO:0000256" key="2">
    <source>
        <dbReference type="ARBA" id="ARBA00022448"/>
    </source>
</evidence>
<evidence type="ECO:0000256" key="4">
    <source>
        <dbReference type="ARBA" id="ARBA00022692"/>
    </source>
</evidence>
<keyword evidence="9 10" id="KW-0998">Cell outer membrane</keyword>
<keyword evidence="5 12" id="KW-0732">Signal</keyword>
<feature type="domain" description="TonB-dependent receptor-like beta-barrel" evidence="13">
    <location>
        <begin position="234"/>
        <end position="625"/>
    </location>
</feature>
<dbReference type="InterPro" id="IPR000531">
    <property type="entry name" value="Beta-barrel_TonB"/>
</dbReference>
<evidence type="ECO:0000256" key="1">
    <source>
        <dbReference type="ARBA" id="ARBA00004571"/>
    </source>
</evidence>
<evidence type="ECO:0000256" key="10">
    <source>
        <dbReference type="PROSITE-ProRule" id="PRU01360"/>
    </source>
</evidence>
<protein>
    <submittedName>
        <fullName evidence="15">TonB-dependent receptor</fullName>
    </submittedName>
</protein>
<dbReference type="InterPro" id="IPR012910">
    <property type="entry name" value="Plug_dom"/>
</dbReference>
<dbReference type="InterPro" id="IPR039426">
    <property type="entry name" value="TonB-dep_rcpt-like"/>
</dbReference>
<sequence>MKPSFSHTLIRFCLAGLFAAACLGQETELETIVVIGNKETTTDAGRVGSVDVVGQEEITSERVDDTLELFNKVPGVYLSRYNQGLINTDVAIRGFAGDGSSPHAKLLIDGIPVNLHNGYNELDQLFPLNIESIAVFKGTSDPRYGLFNTAGNYEALTRQDDARELEVSAGSFNTGEVQGYLGLTHGALKQNYAFGYRTSDGYRDHTDLEKTAVSGSWTWALDDTASLRILARHGRYDGDAPGYLDRETARANPRSSAVFANQDGGDKATNHLSVHWSKAPRKEVLWSLKAYGQTFERERWVRFSEAGSLQNRYDDQTHFGMRATLNWALNERVTLDWGFDHERQDNVEQRFGTVGQERVRDANRVIRDFQYDFNATGMYLKLSHEPNARLRWNLALRADQLDGDFSNQNSGEGRDMYDFGTIVQPKLNLVYAATEQVNLFVNMGRGFQHPFGSSAYTAGDRGARDVSLNDGYELGGQWRQGQQFTLRLSHWNQTATDEFVVVDGTARNVGETERNGFDLALNGRLSRAVSFWGSYTTIDSEIVKTSDADAAFEGNELRSIPDYTASLGFQVRAGESLNMRLHLDAQGDYQVNEANLGGSYGGFTLLNASADYAAGWGTIKLHLHNITDEYYEYVYDFSMDGGATIHSPGDGFSGGLSLAFDF</sequence>
<dbReference type="Pfam" id="PF00593">
    <property type="entry name" value="TonB_dep_Rec_b-barrel"/>
    <property type="match status" value="1"/>
</dbReference>
<dbReference type="PANTHER" id="PTHR30069:SF29">
    <property type="entry name" value="HEMOGLOBIN AND HEMOGLOBIN-HAPTOGLOBIN-BINDING PROTEIN 1-RELATED"/>
    <property type="match status" value="1"/>
</dbReference>
<feature type="chain" id="PRO_5035210805" evidence="12">
    <location>
        <begin position="22"/>
        <end position="662"/>
    </location>
</feature>
<dbReference type="InterPro" id="IPR036942">
    <property type="entry name" value="Beta-barrel_TonB_sf"/>
</dbReference>
<dbReference type="PANTHER" id="PTHR30069">
    <property type="entry name" value="TONB-DEPENDENT OUTER MEMBRANE RECEPTOR"/>
    <property type="match status" value="1"/>
</dbReference>
<dbReference type="RefSeq" id="WP_207861903.1">
    <property type="nucleotide sequence ID" value="NZ_JAFREP010000029.1"/>
</dbReference>
<proteinExistence type="inferred from homology"/>
<dbReference type="GO" id="GO:0015344">
    <property type="term" value="F:siderophore uptake transmembrane transporter activity"/>
    <property type="evidence" value="ECO:0007669"/>
    <property type="project" value="TreeGrafter"/>
</dbReference>
<comment type="caution">
    <text evidence="15">The sequence shown here is derived from an EMBL/GenBank/DDBJ whole genome shotgun (WGS) entry which is preliminary data.</text>
</comment>
<organism evidence="15 16">
    <name type="scientific">Acanthopleuribacter pedis</name>
    <dbReference type="NCBI Taxonomy" id="442870"/>
    <lineage>
        <taxon>Bacteria</taxon>
        <taxon>Pseudomonadati</taxon>
        <taxon>Acidobacteriota</taxon>
        <taxon>Holophagae</taxon>
        <taxon>Acanthopleuribacterales</taxon>
        <taxon>Acanthopleuribacteraceae</taxon>
        <taxon>Acanthopleuribacter</taxon>
    </lineage>
</organism>
<dbReference type="EMBL" id="JAFREP010000029">
    <property type="protein sequence ID" value="MBO1321931.1"/>
    <property type="molecule type" value="Genomic_DNA"/>
</dbReference>
<keyword evidence="16" id="KW-1185">Reference proteome</keyword>
<dbReference type="Gene3D" id="2.40.170.20">
    <property type="entry name" value="TonB-dependent receptor, beta-barrel domain"/>
    <property type="match status" value="1"/>
</dbReference>
<dbReference type="Pfam" id="PF07715">
    <property type="entry name" value="Plug"/>
    <property type="match status" value="1"/>
</dbReference>
<keyword evidence="6 11" id="KW-0798">TonB box</keyword>
<evidence type="ECO:0000259" key="13">
    <source>
        <dbReference type="Pfam" id="PF00593"/>
    </source>
</evidence>